<evidence type="ECO:0000259" key="1">
    <source>
        <dbReference type="SMART" id="SM00507"/>
    </source>
</evidence>
<gene>
    <name evidence="2" type="ORF">Orisa02_00055</name>
</gene>
<sequence>MKITDALVYEPDTGVFRWLHRHGGKANAGAIAGSLKTTGYIQILYKRKMYNAHRLAYLFITGSLPDAGFEVDHIDGVRSNNAWVNLRLCTKFENQQNRKLDRDSSSGLMGACLVRGRWYSQISFNRKKYILGYYDTKEDAHNAYLKKKAELHKFNPVPRNNA</sequence>
<dbReference type="EMBL" id="PP179328">
    <property type="protein sequence ID" value="XAI70856.1"/>
    <property type="molecule type" value="Genomic_DNA"/>
</dbReference>
<feature type="domain" description="HNH nuclease" evidence="1">
    <location>
        <begin position="44"/>
        <end position="95"/>
    </location>
</feature>
<dbReference type="SUPFAM" id="SSF54171">
    <property type="entry name" value="DNA-binding domain"/>
    <property type="match status" value="1"/>
</dbReference>
<dbReference type="GO" id="GO:0003677">
    <property type="term" value="F:DNA binding"/>
    <property type="evidence" value="ECO:0007669"/>
    <property type="project" value="InterPro"/>
</dbReference>
<proteinExistence type="predicted"/>
<dbReference type="Pfam" id="PF13392">
    <property type="entry name" value="HNH_3"/>
    <property type="match status" value="1"/>
</dbReference>
<dbReference type="Gene3D" id="3.90.75.20">
    <property type="match status" value="1"/>
</dbReference>
<name>A0AAU6W2G8_9VIRU</name>
<evidence type="ECO:0000313" key="2">
    <source>
        <dbReference type="EMBL" id="XAI70856.1"/>
    </source>
</evidence>
<dbReference type="InterPro" id="IPR016177">
    <property type="entry name" value="DNA-bd_dom_sf"/>
</dbReference>
<dbReference type="CDD" id="cd00085">
    <property type="entry name" value="HNHc"/>
    <property type="match status" value="1"/>
</dbReference>
<organism evidence="2">
    <name type="scientific">Pseudomonas phage Orisa02</name>
    <dbReference type="NCBI Taxonomy" id="3138543"/>
    <lineage>
        <taxon>Viruses</taxon>
    </lineage>
</organism>
<protein>
    <recommendedName>
        <fullName evidence="1">HNH nuclease domain-containing protein</fullName>
    </recommendedName>
</protein>
<reference evidence="2" key="1">
    <citation type="journal article" date="2024" name="J. Gen. Virol.">
        <title>Novel phages of Pseudomonas syringae unveil numerous potential auxiliary metabolic genes.</title>
        <authorList>
            <person name="Feltin C."/>
            <person name="Garneau J.R."/>
            <person name="Morris C.E."/>
            <person name="Berard A."/>
            <person name="Torres-Barcelo C."/>
        </authorList>
    </citation>
    <scope>NUCLEOTIDE SEQUENCE</scope>
</reference>
<dbReference type="InterPro" id="IPR003615">
    <property type="entry name" value="HNH_nuc"/>
</dbReference>
<dbReference type="SMART" id="SM00507">
    <property type="entry name" value="HNHc"/>
    <property type="match status" value="1"/>
</dbReference>
<dbReference type="InterPro" id="IPR044925">
    <property type="entry name" value="His-Me_finger_sf"/>
</dbReference>
<accession>A0AAU6W2G8</accession>
<dbReference type="SUPFAM" id="SSF54060">
    <property type="entry name" value="His-Me finger endonucleases"/>
    <property type="match status" value="1"/>
</dbReference>